<comment type="caution">
    <text evidence="9">The sequence shown here is derived from an EMBL/GenBank/DDBJ whole genome shotgun (WGS) entry which is preliminary data.</text>
</comment>
<feature type="transmembrane region" description="Helical" evidence="8">
    <location>
        <begin position="404"/>
        <end position="426"/>
    </location>
</feature>
<dbReference type="AlphaFoldDB" id="A0AA35M0T6"/>
<keyword evidence="6 7" id="KW-0472">Membrane</keyword>
<dbReference type="EMBL" id="CABFNP030000812">
    <property type="protein sequence ID" value="CAI6088055.1"/>
    <property type="molecule type" value="Genomic_DNA"/>
</dbReference>
<comment type="similarity">
    <text evidence="2 7">Belongs to the purine-cytosine permease (2.A.39) family.</text>
</comment>
<evidence type="ECO:0000256" key="8">
    <source>
        <dbReference type="SAM" id="Phobius"/>
    </source>
</evidence>
<evidence type="ECO:0000256" key="1">
    <source>
        <dbReference type="ARBA" id="ARBA00004141"/>
    </source>
</evidence>
<reference evidence="9" key="1">
    <citation type="submission" date="2023-01" db="EMBL/GenBank/DDBJ databases">
        <authorList>
            <person name="Piombo E."/>
        </authorList>
    </citation>
    <scope>NUCLEOTIDE SEQUENCE</scope>
</reference>
<keyword evidence="3 7" id="KW-0813">Transport</keyword>
<evidence type="ECO:0000256" key="5">
    <source>
        <dbReference type="ARBA" id="ARBA00022989"/>
    </source>
</evidence>
<evidence type="ECO:0000256" key="2">
    <source>
        <dbReference type="ARBA" id="ARBA00008974"/>
    </source>
</evidence>
<evidence type="ECO:0000256" key="3">
    <source>
        <dbReference type="ARBA" id="ARBA00022448"/>
    </source>
</evidence>
<protein>
    <submittedName>
        <fullName evidence="9">Uncharacterized protein</fullName>
    </submittedName>
</protein>
<name>A0AA35M0T6_9HYPO</name>
<evidence type="ECO:0000313" key="10">
    <source>
        <dbReference type="Proteomes" id="UP001160390"/>
    </source>
</evidence>
<evidence type="ECO:0000256" key="7">
    <source>
        <dbReference type="PIRNR" id="PIRNR002744"/>
    </source>
</evidence>
<dbReference type="InterPro" id="IPR026030">
    <property type="entry name" value="Pur-cyt_permease_Fcy2/21/22"/>
</dbReference>
<evidence type="ECO:0000313" key="9">
    <source>
        <dbReference type="EMBL" id="CAI6088055.1"/>
    </source>
</evidence>
<keyword evidence="4 8" id="KW-0812">Transmembrane</keyword>
<proteinExistence type="inferred from homology"/>
<organism evidence="9 10">
    <name type="scientific">Clonostachys chloroleuca</name>
    <dbReference type="NCBI Taxonomy" id="1926264"/>
    <lineage>
        <taxon>Eukaryota</taxon>
        <taxon>Fungi</taxon>
        <taxon>Dikarya</taxon>
        <taxon>Ascomycota</taxon>
        <taxon>Pezizomycotina</taxon>
        <taxon>Sordariomycetes</taxon>
        <taxon>Hypocreomycetidae</taxon>
        <taxon>Hypocreales</taxon>
        <taxon>Bionectriaceae</taxon>
        <taxon>Clonostachys</taxon>
    </lineage>
</organism>
<feature type="transmembrane region" description="Helical" evidence="8">
    <location>
        <begin position="510"/>
        <end position="529"/>
    </location>
</feature>
<keyword evidence="5 8" id="KW-1133">Transmembrane helix</keyword>
<dbReference type="Proteomes" id="UP001160390">
    <property type="component" value="Unassembled WGS sequence"/>
</dbReference>
<keyword evidence="10" id="KW-1185">Reference proteome</keyword>
<feature type="transmembrane region" description="Helical" evidence="8">
    <location>
        <begin position="174"/>
        <end position="194"/>
    </location>
</feature>
<evidence type="ECO:0000256" key="4">
    <source>
        <dbReference type="ARBA" id="ARBA00022692"/>
    </source>
</evidence>
<feature type="transmembrane region" description="Helical" evidence="8">
    <location>
        <begin position="105"/>
        <end position="130"/>
    </location>
</feature>
<sequence length="536" mass="58342">MSPVQTKKLNPSKAFCIFNRQRKKSTKLLAACFIVPTMDERNQEDKKYLDSTAEKSVDVGVSESQDYSPTPKGWLGKIASWGIELRGVTPVPLEERKDKRFINVFFVWFTMSTNLLPIITGMVGTLIFGLSLRDCSLLILFFSLLTTTPAAYFSTFGARTGLRQMLHARFTFGYYLISIIVLLNLATIAGFGVIDCVLGGSTLAAVSSGKIDSTVGIVIIAIVGMIISFGGYRVLHQYERYSWLFALIAITIATGTGGKELFNQVEQPAPAAATIVSYGGVIAGFLIPWAAMAADFSVYCDTSVSTLRIFCYTYAGLFFPTVPLMVLGAAIGGATPNVPDWNEGYELYSVGGVLQAMLFPAKGFGRFVAVLLSLSVIGNLSAAMYSISLNFQLLLPFLIKVPRVVFSVVYTCVAIPVAIFAAKSFFASLENFIYLIAYWSAAFVAVVSMEHLVFKKRDHSAYDPTAYNEPSRLPTGIAAIGAMGLSFGLAVPCMSQVWYTGPIAETTGDIGFEVALVLASLLYIPLRFIELKIRKV</sequence>
<feature type="transmembrane region" description="Helical" evidence="8">
    <location>
        <begin position="475"/>
        <end position="498"/>
    </location>
</feature>
<dbReference type="Gene3D" id="1.10.4160.10">
    <property type="entry name" value="Hydantoin permease"/>
    <property type="match status" value="1"/>
</dbReference>
<feature type="transmembrane region" description="Helical" evidence="8">
    <location>
        <begin position="278"/>
        <end position="299"/>
    </location>
</feature>
<feature type="transmembrane region" description="Helical" evidence="8">
    <location>
        <begin position="214"/>
        <end position="234"/>
    </location>
</feature>
<dbReference type="Pfam" id="PF02133">
    <property type="entry name" value="Transp_cyt_pur"/>
    <property type="match status" value="1"/>
</dbReference>
<accession>A0AA35M0T6</accession>
<feature type="transmembrane region" description="Helical" evidence="8">
    <location>
        <begin position="136"/>
        <end position="153"/>
    </location>
</feature>
<dbReference type="InterPro" id="IPR001248">
    <property type="entry name" value="Pur-cyt_permease"/>
</dbReference>
<dbReference type="PANTHER" id="PTHR31806">
    <property type="entry name" value="PURINE-CYTOSINE PERMEASE FCY2-RELATED"/>
    <property type="match status" value="1"/>
</dbReference>
<dbReference type="PANTHER" id="PTHR31806:SF5">
    <property type="entry name" value="PURINE-CYTOSINE PERMEASE FCY21"/>
    <property type="match status" value="1"/>
</dbReference>
<evidence type="ECO:0000256" key="6">
    <source>
        <dbReference type="ARBA" id="ARBA00023136"/>
    </source>
</evidence>
<gene>
    <name evidence="9" type="ORF">CCHLO57077_00013162</name>
</gene>
<feature type="transmembrane region" description="Helical" evidence="8">
    <location>
        <begin position="311"/>
        <end position="331"/>
    </location>
</feature>
<dbReference type="GO" id="GO:0005886">
    <property type="term" value="C:plasma membrane"/>
    <property type="evidence" value="ECO:0007669"/>
    <property type="project" value="TreeGrafter"/>
</dbReference>
<dbReference type="GO" id="GO:0022857">
    <property type="term" value="F:transmembrane transporter activity"/>
    <property type="evidence" value="ECO:0007669"/>
    <property type="project" value="InterPro"/>
</dbReference>
<feature type="transmembrane region" description="Helical" evidence="8">
    <location>
        <begin position="364"/>
        <end position="383"/>
    </location>
</feature>
<feature type="transmembrane region" description="Helical" evidence="8">
    <location>
        <begin position="241"/>
        <end position="258"/>
    </location>
</feature>
<feature type="transmembrane region" description="Helical" evidence="8">
    <location>
        <begin position="432"/>
        <end position="454"/>
    </location>
</feature>
<comment type="subcellular location">
    <subcellularLocation>
        <location evidence="1">Membrane</location>
        <topology evidence="1">Multi-pass membrane protein</topology>
    </subcellularLocation>
</comment>
<dbReference type="PIRSF" id="PIRSF002744">
    <property type="entry name" value="Pur-cyt_permease"/>
    <property type="match status" value="1"/>
</dbReference>